<dbReference type="EMBL" id="KV454208">
    <property type="protein sequence ID" value="ODQ62255.1"/>
    <property type="molecule type" value="Genomic_DNA"/>
</dbReference>
<dbReference type="RefSeq" id="XP_019041462.1">
    <property type="nucleotide sequence ID" value="XM_019182970.1"/>
</dbReference>
<dbReference type="Proteomes" id="UP000094112">
    <property type="component" value="Unassembled WGS sequence"/>
</dbReference>
<reference evidence="3 4" key="1">
    <citation type="journal article" date="2016" name="Proc. Natl. Acad. Sci. U.S.A.">
        <title>Comparative genomics of biotechnologically important yeasts.</title>
        <authorList>
            <person name="Riley R."/>
            <person name="Haridas S."/>
            <person name="Wolfe K.H."/>
            <person name="Lopes M.R."/>
            <person name="Hittinger C.T."/>
            <person name="Goeker M."/>
            <person name="Salamov A.A."/>
            <person name="Wisecaver J.H."/>
            <person name="Long T.M."/>
            <person name="Calvey C.H."/>
            <person name="Aerts A.L."/>
            <person name="Barry K.W."/>
            <person name="Choi C."/>
            <person name="Clum A."/>
            <person name="Coughlan A.Y."/>
            <person name="Deshpande S."/>
            <person name="Douglass A.P."/>
            <person name="Hanson S.J."/>
            <person name="Klenk H.-P."/>
            <person name="LaButti K.M."/>
            <person name="Lapidus A."/>
            <person name="Lindquist E.A."/>
            <person name="Lipzen A.M."/>
            <person name="Meier-Kolthoff J.P."/>
            <person name="Ohm R.A."/>
            <person name="Otillar R.P."/>
            <person name="Pangilinan J.L."/>
            <person name="Peng Y."/>
            <person name="Rokas A."/>
            <person name="Rosa C.A."/>
            <person name="Scheuner C."/>
            <person name="Sibirny A.A."/>
            <person name="Slot J.C."/>
            <person name="Stielow J.B."/>
            <person name="Sun H."/>
            <person name="Kurtzman C.P."/>
            <person name="Blackwell M."/>
            <person name="Grigoriev I.V."/>
            <person name="Jeffries T.W."/>
        </authorList>
    </citation>
    <scope>NUCLEOTIDE SEQUENCE [LARGE SCALE GENOMIC DNA]</scope>
    <source>
        <strain evidence="4">ATCC 58044 / CBS 1984 / NCYC 433 / NRRL Y-366-8</strain>
    </source>
</reference>
<evidence type="ECO:0000256" key="1">
    <source>
        <dbReference type="SAM" id="MobiDB-lite"/>
    </source>
</evidence>
<keyword evidence="4" id="KW-1185">Reference proteome</keyword>
<keyword evidence="2" id="KW-1133">Transmembrane helix</keyword>
<evidence type="ECO:0000313" key="3">
    <source>
        <dbReference type="EMBL" id="ODQ62255.1"/>
    </source>
</evidence>
<feature type="compositionally biased region" description="Low complexity" evidence="1">
    <location>
        <begin position="52"/>
        <end position="73"/>
    </location>
</feature>
<accession>A0A1E3PA11</accession>
<protein>
    <submittedName>
        <fullName evidence="3">Uncharacterized protein</fullName>
    </submittedName>
</protein>
<proteinExistence type="predicted"/>
<organism evidence="3 4">
    <name type="scientific">Wickerhamomyces anomalus (strain ATCC 58044 / CBS 1984 / NCYC 433 / NRRL Y-366-8)</name>
    <name type="common">Yeast</name>
    <name type="synonym">Hansenula anomala</name>
    <dbReference type="NCBI Taxonomy" id="683960"/>
    <lineage>
        <taxon>Eukaryota</taxon>
        <taxon>Fungi</taxon>
        <taxon>Dikarya</taxon>
        <taxon>Ascomycota</taxon>
        <taxon>Saccharomycotina</taxon>
        <taxon>Saccharomycetes</taxon>
        <taxon>Phaffomycetales</taxon>
        <taxon>Wickerhamomycetaceae</taxon>
        <taxon>Wickerhamomyces</taxon>
    </lineage>
</organism>
<feature type="region of interest" description="Disordered" evidence="1">
    <location>
        <begin position="37"/>
        <end position="73"/>
    </location>
</feature>
<evidence type="ECO:0000313" key="4">
    <source>
        <dbReference type="Proteomes" id="UP000094112"/>
    </source>
</evidence>
<evidence type="ECO:0000256" key="2">
    <source>
        <dbReference type="SAM" id="Phobius"/>
    </source>
</evidence>
<name>A0A1E3PA11_WICAA</name>
<keyword evidence="2" id="KW-0472">Membrane</keyword>
<keyword evidence="2" id="KW-0812">Transmembrane</keyword>
<feature type="transmembrane region" description="Helical" evidence="2">
    <location>
        <begin position="183"/>
        <end position="200"/>
    </location>
</feature>
<dbReference type="GeneID" id="30200216"/>
<gene>
    <name evidence="3" type="ORF">WICANDRAFT_60323</name>
</gene>
<dbReference type="AlphaFoldDB" id="A0A1E3PA11"/>
<sequence length="235" mass="26821">MNQNTSHQSSHQLQAQTTSININNNQQQQVQTTNHLQDNTTNHNNHDHHHCSPNTTEAATETNSTDDSTKSSSNSNYPFGFIKSSKDILAGVLNTLVGLNVSCFEKLIEPFLLGTFPKSPTQITLLKFNHDDYFTEHSTADDSQSPGNFTFNKVGVFFPFHYWFQRRKVVFADSLEVVFARRFTLGFYYLIWIIPMTYYWELFPPSAWLVAVFHVFTLNNDALSGEADTKSSLHK</sequence>